<gene>
    <name evidence="1" type="ORF">PV11_03169</name>
</gene>
<protein>
    <submittedName>
        <fullName evidence="1">Uncharacterized protein</fullName>
    </submittedName>
</protein>
<accession>A0A0D1YYG0</accession>
<dbReference type="OrthoDB" id="432685at2759"/>
<proteinExistence type="predicted"/>
<reference evidence="1 2" key="1">
    <citation type="submission" date="2015-01" db="EMBL/GenBank/DDBJ databases">
        <title>The Genome Sequence of Exophiala sideris CBS121828.</title>
        <authorList>
            <consortium name="The Broad Institute Genomics Platform"/>
            <person name="Cuomo C."/>
            <person name="de Hoog S."/>
            <person name="Gorbushina A."/>
            <person name="Stielow B."/>
            <person name="Teixiera M."/>
            <person name="Abouelleil A."/>
            <person name="Chapman S.B."/>
            <person name="Priest M."/>
            <person name="Young S.K."/>
            <person name="Wortman J."/>
            <person name="Nusbaum C."/>
            <person name="Birren B."/>
        </authorList>
    </citation>
    <scope>NUCLEOTIDE SEQUENCE [LARGE SCALE GENOMIC DNA]</scope>
    <source>
        <strain evidence="1 2">CBS 121828</strain>
    </source>
</reference>
<dbReference type="HOGENOM" id="CLU_094649_0_0_1"/>
<dbReference type="STRING" id="1016849.A0A0D1YYG0"/>
<evidence type="ECO:0000313" key="2">
    <source>
        <dbReference type="Proteomes" id="UP000053599"/>
    </source>
</evidence>
<dbReference type="PANTHER" id="PTHR41390:SF1">
    <property type="entry name" value="NADH-UBIQUINONE OXIDOREDUCTASE 213 KDA SUBUNIT"/>
    <property type="match status" value="1"/>
</dbReference>
<dbReference type="PANTHER" id="PTHR41390">
    <property type="entry name" value="CHROMOSOME 7, WHOLE GENOME SHOTGUN SEQUENCE"/>
    <property type="match status" value="1"/>
</dbReference>
<dbReference type="EMBL" id="KN846951">
    <property type="protein sequence ID" value="KIV87637.1"/>
    <property type="molecule type" value="Genomic_DNA"/>
</dbReference>
<sequence length="212" mass="21894">MPEVEVISRSSAERALLEPLLPSLGVGTATGVLGVAYGTVAGILVSTPRPLLYSSVSGVQWFCAGSTYFYCRSALLAHPALTAENGLHRVVASGVGGSCAGAVAGAFLPKGAIRSGGILFGVLAAVTQAGLNFAQGSSIGMPSSLQQGIASLIPMKSLSDKEYEDLLLNKLIKVEAEISILDDQISNLRAASKTAGIHKYRASSRQHKVSSH</sequence>
<evidence type="ECO:0000313" key="1">
    <source>
        <dbReference type="EMBL" id="KIV87637.1"/>
    </source>
</evidence>
<dbReference type="AlphaFoldDB" id="A0A0D1YYG0"/>
<organism evidence="1 2">
    <name type="scientific">Exophiala sideris</name>
    <dbReference type="NCBI Taxonomy" id="1016849"/>
    <lineage>
        <taxon>Eukaryota</taxon>
        <taxon>Fungi</taxon>
        <taxon>Dikarya</taxon>
        <taxon>Ascomycota</taxon>
        <taxon>Pezizomycotina</taxon>
        <taxon>Eurotiomycetes</taxon>
        <taxon>Chaetothyriomycetidae</taxon>
        <taxon>Chaetothyriales</taxon>
        <taxon>Herpotrichiellaceae</taxon>
        <taxon>Exophiala</taxon>
    </lineage>
</organism>
<dbReference type="Proteomes" id="UP000053599">
    <property type="component" value="Unassembled WGS sequence"/>
</dbReference>
<name>A0A0D1YYG0_9EURO</name>